<evidence type="ECO:0000313" key="3">
    <source>
        <dbReference type="Proteomes" id="UP000567293"/>
    </source>
</evidence>
<comment type="caution">
    <text evidence="2">The sequence shown here is derived from an EMBL/GenBank/DDBJ whole genome shotgun (WGS) entry which is preliminary data.</text>
</comment>
<keyword evidence="3" id="KW-1185">Reference proteome</keyword>
<sequence length="208" mass="24101">MPARHFTSEENYFPVFESNTRDLQTLEARVVINITAFYTYMKAVRDSVRARMDMSPSPAEPQPRPDSASTSTPWHDAARNVIYMMFLGLESARNAIADLVEFEPEKAERKIVILLSELEAYRFLRDQFVDQQDIRYQRLALRDAVYEKVVPGLWQEVEARSTSERAPSFDGSHKPLQWEPAFRLIPELKRRYDAAMNRSLQPSRVATA</sequence>
<evidence type="ECO:0000313" key="2">
    <source>
        <dbReference type="EMBL" id="MBA0085771.1"/>
    </source>
</evidence>
<protein>
    <submittedName>
        <fullName evidence="2">Uncharacterized protein</fullName>
    </submittedName>
</protein>
<dbReference type="Proteomes" id="UP000567293">
    <property type="component" value="Unassembled WGS sequence"/>
</dbReference>
<dbReference type="AlphaFoldDB" id="A0A7V8SXC8"/>
<evidence type="ECO:0000256" key="1">
    <source>
        <dbReference type="SAM" id="MobiDB-lite"/>
    </source>
</evidence>
<name>A0A7V8SXC8_9BACT</name>
<gene>
    <name evidence="2" type="ORF">HRJ53_12305</name>
</gene>
<dbReference type="EMBL" id="JACDQQ010001203">
    <property type="protein sequence ID" value="MBA0085771.1"/>
    <property type="molecule type" value="Genomic_DNA"/>
</dbReference>
<accession>A0A7V8SXC8</accession>
<reference evidence="2" key="1">
    <citation type="submission" date="2020-06" db="EMBL/GenBank/DDBJ databases">
        <title>Legume-microbial interactions unlock mineral nutrients during tropical forest succession.</title>
        <authorList>
            <person name="Epihov D.Z."/>
        </authorList>
    </citation>
    <scope>NUCLEOTIDE SEQUENCE [LARGE SCALE GENOMIC DNA]</scope>
    <source>
        <strain evidence="2">Pan2503</strain>
    </source>
</reference>
<proteinExistence type="predicted"/>
<organism evidence="2 3">
    <name type="scientific">Candidatus Acidiferrum panamense</name>
    <dbReference type="NCBI Taxonomy" id="2741543"/>
    <lineage>
        <taxon>Bacteria</taxon>
        <taxon>Pseudomonadati</taxon>
        <taxon>Acidobacteriota</taxon>
        <taxon>Terriglobia</taxon>
        <taxon>Candidatus Acidiferrales</taxon>
        <taxon>Candidatus Acidiferrum</taxon>
    </lineage>
</organism>
<feature type="region of interest" description="Disordered" evidence="1">
    <location>
        <begin position="51"/>
        <end position="73"/>
    </location>
</feature>